<protein>
    <submittedName>
        <fullName evidence="1">SGNH/GDSL hydrolase family protein</fullName>
    </submittedName>
</protein>
<dbReference type="GO" id="GO:0016787">
    <property type="term" value="F:hydrolase activity"/>
    <property type="evidence" value="ECO:0007669"/>
    <property type="project" value="UniProtKB-KW"/>
</dbReference>
<dbReference type="SUPFAM" id="SSF52266">
    <property type="entry name" value="SGNH hydrolase"/>
    <property type="match status" value="1"/>
</dbReference>
<organism evidence="1 2">
    <name type="scientific">Bacillus thuringiensis</name>
    <dbReference type="NCBI Taxonomy" id="1428"/>
    <lineage>
        <taxon>Bacteria</taxon>
        <taxon>Bacillati</taxon>
        <taxon>Bacillota</taxon>
        <taxon>Bacilli</taxon>
        <taxon>Bacillales</taxon>
        <taxon>Bacillaceae</taxon>
        <taxon>Bacillus</taxon>
        <taxon>Bacillus cereus group</taxon>
    </lineage>
</organism>
<reference evidence="1 2" key="1">
    <citation type="submission" date="2018-01" db="EMBL/GenBank/DDBJ databases">
        <title>Complete genome sequence of G25-42.</title>
        <authorList>
            <person name="Zheng Z."/>
            <person name="Sun M."/>
        </authorList>
    </citation>
    <scope>NUCLEOTIDE SEQUENCE [LARGE SCALE GENOMIC DNA]</scope>
    <source>
        <strain evidence="1 2">G25-42</strain>
    </source>
</reference>
<dbReference type="Proteomes" id="UP000286687">
    <property type="component" value="Unassembled WGS sequence"/>
</dbReference>
<accession>A0A437SD84</accession>
<dbReference type="InterPro" id="IPR036514">
    <property type="entry name" value="SGNH_hydro_sf"/>
</dbReference>
<dbReference type="Gene3D" id="3.40.50.1110">
    <property type="entry name" value="SGNH hydrolase"/>
    <property type="match status" value="1"/>
</dbReference>
<proteinExistence type="predicted"/>
<comment type="caution">
    <text evidence="1">The sequence shown here is derived from an EMBL/GenBank/DDBJ whole genome shotgun (WGS) entry which is preliminary data.</text>
</comment>
<dbReference type="RefSeq" id="WP_127814534.1">
    <property type="nucleotide sequence ID" value="NZ_LDER01000351.1"/>
</dbReference>
<dbReference type="AlphaFoldDB" id="A0A437SD84"/>
<keyword evidence="1" id="KW-0378">Hydrolase</keyword>
<gene>
    <name evidence="1" type="ORF">BM74_29205</name>
</gene>
<evidence type="ECO:0000313" key="2">
    <source>
        <dbReference type="Proteomes" id="UP000286687"/>
    </source>
</evidence>
<dbReference type="EMBL" id="LDER01000351">
    <property type="protein sequence ID" value="RVU60854.1"/>
    <property type="molecule type" value="Genomic_DNA"/>
</dbReference>
<evidence type="ECO:0000313" key="1">
    <source>
        <dbReference type="EMBL" id="RVU60854.1"/>
    </source>
</evidence>
<sequence>MNKKLCIGSVICLLFAVTVVYGQLHWREKIIRATNEIVQQDYEMIQQEEQISVSPNYETYAKNLPDVVKEKIKKAVSSKKLVHLVIVGDQASSSSQDAWPIKVTEQIKKTYGNGVWNITLREWKDESTTDLLSNKRFEELIALKADVILFQPPLLTDNSREENKESLANLDRFLKLVTGSLKGTTVIIQPPNPIYNAIHYPKVISELQLYAAQHQYIYLNHWQAWPDPNSEAILPYLQNEHGFPSTTGNELWARYITQYFVGK</sequence>
<name>A0A437SD84_BACTU</name>